<dbReference type="Proteomes" id="UP000019375">
    <property type="component" value="Unassembled WGS sequence"/>
</dbReference>
<dbReference type="AlphaFoldDB" id="A0A8J2X7I1"/>
<protein>
    <submittedName>
        <fullName evidence="2">BN860_14774g1_1</fullName>
    </submittedName>
</protein>
<sequence>MSAAEEDLLFQFSPEMPFTYFTGDKYAPYTVPTVKTNSVSPRVPPAMPSRIPSVTPSMAPSKKPSVGQPAGSHRITPRPMSSDTSYRERQLKLQELMQERRKLEEMADRYWLKDGEISEDMFESSSDEENA</sequence>
<evidence type="ECO:0000313" key="3">
    <source>
        <dbReference type="Proteomes" id="UP000019375"/>
    </source>
</evidence>
<proteinExistence type="predicted"/>
<dbReference type="OrthoDB" id="10338864at2759"/>
<feature type="region of interest" description="Disordered" evidence="1">
    <location>
        <begin position="35"/>
        <end position="87"/>
    </location>
</feature>
<dbReference type="EMBL" id="HG316455">
    <property type="protein sequence ID" value="CDF88632.1"/>
    <property type="molecule type" value="Genomic_DNA"/>
</dbReference>
<keyword evidence="3" id="KW-1185">Reference proteome</keyword>
<organism evidence="2 3">
    <name type="scientific">Zygosaccharomyces bailii (strain CLIB 213 / ATCC 58445 / CBS 680 / BCRC 21525 / NBRC 1098 / NCYC 1416 / NRRL Y-2227)</name>
    <dbReference type="NCBI Taxonomy" id="1333698"/>
    <lineage>
        <taxon>Eukaryota</taxon>
        <taxon>Fungi</taxon>
        <taxon>Dikarya</taxon>
        <taxon>Ascomycota</taxon>
        <taxon>Saccharomycotina</taxon>
        <taxon>Saccharomycetes</taxon>
        <taxon>Saccharomycetales</taxon>
        <taxon>Saccharomycetaceae</taxon>
        <taxon>Zygosaccharomyces</taxon>
    </lineage>
</organism>
<evidence type="ECO:0000256" key="1">
    <source>
        <dbReference type="SAM" id="MobiDB-lite"/>
    </source>
</evidence>
<evidence type="ECO:0000313" key="2">
    <source>
        <dbReference type="EMBL" id="CDF88632.1"/>
    </source>
</evidence>
<reference evidence="3" key="1">
    <citation type="journal article" date="2013" name="Genome Announc.">
        <title>Genome sequence of the food spoilage yeast Zygosaccharomyces bailii CLIB 213(T).</title>
        <authorList>
            <person name="Galeote V."/>
            <person name="Bigey F."/>
            <person name="Devillers H."/>
            <person name="Neuveglise C."/>
            <person name="Dequin S."/>
        </authorList>
    </citation>
    <scope>NUCLEOTIDE SEQUENCE [LARGE SCALE GENOMIC DNA]</scope>
    <source>
        <strain evidence="3">CLIB 213 / ATCC 58445 / CBS 680 / CCRC 21525 / NBRC 1098 / NCYC 1416 / NRRL Y-2227</strain>
    </source>
</reference>
<gene>
    <name evidence="2" type="ORF">BN860_14774g</name>
</gene>
<accession>A0A8J2X7I1</accession>
<name>A0A8J2X7I1_ZYGB2</name>